<evidence type="ECO:0000313" key="6">
    <source>
        <dbReference type="Proteomes" id="UP001139887"/>
    </source>
</evidence>
<dbReference type="PROSITE" id="PS50053">
    <property type="entry name" value="UBIQUITIN_2"/>
    <property type="match status" value="1"/>
</dbReference>
<dbReference type="GO" id="GO:0003729">
    <property type="term" value="F:mRNA binding"/>
    <property type="evidence" value="ECO:0007669"/>
    <property type="project" value="TreeGrafter"/>
</dbReference>
<dbReference type="InterPro" id="IPR023231">
    <property type="entry name" value="GSKIP_dom_sf"/>
</dbReference>
<dbReference type="FunFam" id="3.30.2280.10:FF:000002">
    <property type="entry name" value="Clustered mitochondria protein homolog"/>
    <property type="match status" value="1"/>
</dbReference>
<dbReference type="Gene3D" id="1.25.40.10">
    <property type="entry name" value="Tetratricopeptide repeat domain"/>
    <property type="match status" value="1"/>
</dbReference>
<dbReference type="SUPFAM" id="SSF103107">
    <property type="entry name" value="Hypothetical protein c14orf129, hspc210"/>
    <property type="match status" value="1"/>
</dbReference>
<feature type="compositionally biased region" description="Basic residues" evidence="2">
    <location>
        <begin position="1253"/>
        <end position="1266"/>
    </location>
</feature>
<dbReference type="InterPro" id="IPR029071">
    <property type="entry name" value="Ubiquitin-like_domsf"/>
</dbReference>
<name>A0A9W8I893_9FUNG</name>
<dbReference type="Gene3D" id="3.30.2280.10">
    <property type="entry name" value="Hypothetical protein (hspc210)"/>
    <property type="match status" value="1"/>
</dbReference>
<gene>
    <name evidence="5" type="primary">CLU1</name>
    <name evidence="5" type="ORF">IWW36_003176</name>
</gene>
<evidence type="ECO:0000313" key="5">
    <source>
        <dbReference type="EMBL" id="KAJ2848641.1"/>
    </source>
</evidence>
<dbReference type="InterPro" id="IPR028275">
    <property type="entry name" value="CLU_N"/>
</dbReference>
<feature type="region of interest" description="Disordered" evidence="2">
    <location>
        <begin position="1242"/>
        <end position="1266"/>
    </location>
</feature>
<feature type="domain" description="Ubiquitin-like" evidence="3">
    <location>
        <begin position="44"/>
        <end position="120"/>
    </location>
</feature>
<dbReference type="PANTHER" id="PTHR12601">
    <property type="entry name" value="EUKARYOTIC TRANSLATION INITIATION FACTOR 3 SUBUNIT EIF-3"/>
    <property type="match status" value="1"/>
</dbReference>
<dbReference type="Pfam" id="PF12807">
    <property type="entry name" value="eIF3_p135"/>
    <property type="match status" value="1"/>
</dbReference>
<feature type="region of interest" description="Disordered" evidence="2">
    <location>
        <begin position="1"/>
        <end position="42"/>
    </location>
</feature>
<dbReference type="InterPro" id="IPR025697">
    <property type="entry name" value="CLU_dom"/>
</dbReference>
<dbReference type="InterPro" id="IPR033646">
    <property type="entry name" value="CLU-central"/>
</dbReference>
<dbReference type="AlphaFoldDB" id="A0A9W8I893"/>
<dbReference type="SUPFAM" id="SSF48452">
    <property type="entry name" value="TPR-like"/>
    <property type="match status" value="2"/>
</dbReference>
<feature type="compositionally biased region" description="Polar residues" evidence="2">
    <location>
        <begin position="14"/>
        <end position="32"/>
    </location>
</feature>
<dbReference type="InterPro" id="IPR000626">
    <property type="entry name" value="Ubiquitin-like_dom"/>
</dbReference>
<dbReference type="PROSITE" id="PS51823">
    <property type="entry name" value="CLU"/>
    <property type="match status" value="1"/>
</dbReference>
<dbReference type="Proteomes" id="UP001139887">
    <property type="component" value="Unassembled WGS sequence"/>
</dbReference>
<accession>A0A9W8I893</accession>
<dbReference type="PANTHER" id="PTHR12601:SF6">
    <property type="entry name" value="CLUSTERED MITOCHONDRIA PROTEIN HOMOLOG"/>
    <property type="match status" value="1"/>
</dbReference>
<dbReference type="CDD" id="cd15466">
    <property type="entry name" value="CLU-central"/>
    <property type="match status" value="1"/>
</dbReference>
<dbReference type="InterPro" id="IPR027523">
    <property type="entry name" value="CLU_prot"/>
</dbReference>
<feature type="compositionally biased region" description="Basic and acidic residues" evidence="2">
    <location>
        <begin position="196"/>
        <end position="210"/>
    </location>
</feature>
<feature type="domain" description="Clu" evidence="4">
    <location>
        <begin position="371"/>
        <end position="618"/>
    </location>
</feature>
<dbReference type="Pfam" id="PF13236">
    <property type="entry name" value="CLU"/>
    <property type="match status" value="1"/>
</dbReference>
<sequence>MSTAEKNVEIVGGESQTPVTETTADNVQQSDTPGIETPQEEQPYKLTVKAPNGAQVPVLATAQETVQDIKQVVSETPSTVEYSCFSLQFNGQRLNDFAELGELDLELECQLDLIEEEYTEREARLHVSRLRDLLTNTVTASADVAGVDAGVSVFDTIKRPEGEIATNGTTQSDFEEASTESKSDSTKKNKKKRNQKSKETEPAKESEEVTSHAFQDFEFEAVPQFDVLSAEKALKQLHLPQCVRQLVLSGWNPVPRHRHLQGDLLYLQVVTLENQTFQITSSRNGFFVNASSSTRFNPVPYSEAYAGQPGVRAGEFYCAHSLITLLRRISPKFAQTFDQLQAEMARHEPVEVLPFATSEQAATPWLVRNNPPQEYDSGRTQDVVLRQGAQTGDSLRDWNEELQSIRELPRSSLSERVLRDRQLHKWHAEFGEAAIRGAMAVVEGEMLALNPSDPHEQHMYLRDNIFYSKGFDGRETFADLGGDAAAHVATGKDITGVRLLNQLDVEGLNTLGSMVVDYRGVRVVAQSVVPGIFRRQETTQIVYGSIDSGNTVGSDSEFHKLVEPVAKALHFGEHTVKDAEGAEHKLFTSADVKGLTGTDGRKYLLDLYRMTPVDVEFLENECAGNSTYPHKLVLLRPELIDIYWENRVRKAVQEYAVEKAKKASEETKDEAAKSEIESQKEDLKITKDALAGFEFSLEFSPDAFTALQAKDSGEELASAVRDASQFLREVSVPALARDLASYTTSPLSGDALVTAMHQRGINMRYLGQIANLLPADVESARNVRRLVIFEMIARATKHILRKLFRQVPPHLHMEVFALVANGLVGTRYCADPTEYLSAAARAIPALAELKPEQLAAEIRNQIQQRFRFELDADFADSLVKGSERILLREICIKAGVQLALRDYKFERPDEAAVYAAAVASMGTQRLTKPAKRAVRARVETEMARKLSIEVSDVVNFVAVTKAGVQSASFADEAFEAGRVSLEQGQKALGLELLLESLALHEQTFGVLHPESARCYAVVSLAHYDAGEHALAAEFMTRAVVVSERTVGLDNPLTIHNYLNLALYEHARGNTLLALRLMRRAMDLWRLINSPDHPDLATAHNNIGVMLQSLRLHDDALRFFRSCLDIRRRLLGNEHILVANAQHSLAKALAITGDFKEAVQVERDAHAFFNSRFGAEDPRTRETAEWLSELTFNAVRSAKLSRAAQEKIRDIASAAANLVPVDRENSSEAKNAKGNLPIDELLKFITGSSNPKPKPGRRAKGPKGSRR</sequence>
<dbReference type="GO" id="GO:0048312">
    <property type="term" value="P:intracellular distribution of mitochondria"/>
    <property type="evidence" value="ECO:0007669"/>
    <property type="project" value="TreeGrafter"/>
</dbReference>
<organism evidence="5 6">
    <name type="scientific">Coemansia brasiliensis</name>
    <dbReference type="NCBI Taxonomy" id="2650707"/>
    <lineage>
        <taxon>Eukaryota</taxon>
        <taxon>Fungi</taxon>
        <taxon>Fungi incertae sedis</taxon>
        <taxon>Zoopagomycota</taxon>
        <taxon>Kickxellomycotina</taxon>
        <taxon>Kickxellomycetes</taxon>
        <taxon>Kickxellales</taxon>
        <taxon>Kickxellaceae</taxon>
        <taxon>Coemansia</taxon>
    </lineage>
</organism>
<dbReference type="Pfam" id="PF15044">
    <property type="entry name" value="CLU_N"/>
    <property type="match status" value="1"/>
</dbReference>
<dbReference type="InterPro" id="IPR011990">
    <property type="entry name" value="TPR-like_helical_dom_sf"/>
</dbReference>
<dbReference type="SUPFAM" id="SSF54236">
    <property type="entry name" value="Ubiquitin-like"/>
    <property type="match status" value="1"/>
</dbReference>
<proteinExistence type="predicted"/>
<evidence type="ECO:0000259" key="4">
    <source>
        <dbReference type="PROSITE" id="PS51823"/>
    </source>
</evidence>
<evidence type="ECO:0000259" key="3">
    <source>
        <dbReference type="PROSITE" id="PS50053"/>
    </source>
</evidence>
<dbReference type="Pfam" id="PF13424">
    <property type="entry name" value="TPR_12"/>
    <property type="match status" value="1"/>
</dbReference>
<keyword evidence="1" id="KW-0963">Cytoplasm</keyword>
<feature type="region of interest" description="Disordered" evidence="2">
    <location>
        <begin position="162"/>
        <end position="210"/>
    </location>
</feature>
<dbReference type="GO" id="GO:0005737">
    <property type="term" value="C:cytoplasm"/>
    <property type="evidence" value="ECO:0007669"/>
    <property type="project" value="TreeGrafter"/>
</dbReference>
<evidence type="ECO:0000256" key="2">
    <source>
        <dbReference type="SAM" id="MobiDB-lite"/>
    </source>
</evidence>
<protein>
    <submittedName>
        <fullName evidence="5">Intracellular distribution of mitochondria</fullName>
    </submittedName>
</protein>
<dbReference type="OrthoDB" id="1414216at2759"/>
<comment type="caution">
    <text evidence="5">The sequence shown here is derived from an EMBL/GenBank/DDBJ whole genome shotgun (WGS) entry which is preliminary data.</text>
</comment>
<evidence type="ECO:0000256" key="1">
    <source>
        <dbReference type="ARBA" id="ARBA00022490"/>
    </source>
</evidence>
<reference evidence="5" key="1">
    <citation type="submission" date="2022-07" db="EMBL/GenBank/DDBJ databases">
        <title>Phylogenomic reconstructions and comparative analyses of Kickxellomycotina fungi.</title>
        <authorList>
            <person name="Reynolds N.K."/>
            <person name="Stajich J.E."/>
            <person name="Barry K."/>
            <person name="Grigoriev I.V."/>
            <person name="Crous P."/>
            <person name="Smith M.E."/>
        </authorList>
    </citation>
    <scope>NUCLEOTIDE SEQUENCE</scope>
    <source>
        <strain evidence="5">NRRL 1566</strain>
    </source>
</reference>
<keyword evidence="6" id="KW-1185">Reference proteome</keyword>
<dbReference type="EMBL" id="JANBUW010000146">
    <property type="protein sequence ID" value="KAJ2848641.1"/>
    <property type="molecule type" value="Genomic_DNA"/>
</dbReference>